<feature type="compositionally biased region" description="Low complexity" evidence="1">
    <location>
        <begin position="758"/>
        <end position="772"/>
    </location>
</feature>
<feature type="non-terminal residue" evidence="2">
    <location>
        <position position="809"/>
    </location>
</feature>
<feature type="compositionally biased region" description="Basic and acidic residues" evidence="1">
    <location>
        <begin position="747"/>
        <end position="757"/>
    </location>
</feature>
<sequence>MPAAVTRAQLAPLFSSSPVHPGSAVWDAPLSPWIRRPEALLVGLVALASEVELRWERNLVVPLEQTLLVSEADVDWFLGEVGRFRAEGALRGPDHGLSSGSRLFSAALCRELAVRHGPARRLSLLEYRFTEVLKELQSLPMRPGGEGEEGPVLITDSFFCIELIRPCEPYRDPDRESVVCSRTRISDLILMAEVPTWWSPFLPRLEDMRRIKEMPAIEDGKVPLGARTEVTTKEEERESQRDGSMVTDSSVGSSPPPVNADDEPEKKRRKVAEQLPQEARADGSGVRSTVKGDGPAPSIPTPVVAVEGSDRVMSGENREEEHPGVQAGAPATGVGKTNEGTTVNPSVGAAPSSPPHPHSPVPSTTEAPLPAAREEARPVLIEKPDEPPVPGHVSGRERLGPVAEAPALSPTRPAGTSSTPVARTPHSPPVVPLRPSTKPSGSLSTPVTRFPNVSVQAPAPVSSMQTSPSTKSGARTPNVPPKVPPPSSTRPTASPAAHGAPPSSTRPTGSPAAHGAPPSSSRPTGPPASHGAPPSSTKRTASPAAHGAPPSSSRPIGSPAAHGAPSSSSRPTGSPAAHGAPSSSSRPIGSPAAHGAPQPSSKQTGPPPSSGARTPSIPARAPRPSSSRLTGPPPSPGARSPHFPAKAPPSSSSRQSGLPPGDRTSHFPAKTPPPSSNKQSGPPPSPGVAAKAPHAITAALYETISRSKASPVVEQQGAAPAPSRGPASPNRRKRKKSHNRQRSQAWAERRKAEESLRTRQQAPTPSPSSAPSRRPEPRPERYDSWPPPRPSSAFARSEPSWIPPARPHA</sequence>
<dbReference type="Proteomes" id="UP000574390">
    <property type="component" value="Unassembled WGS sequence"/>
</dbReference>
<dbReference type="EMBL" id="JABANM010038337">
    <property type="protein sequence ID" value="KAF4676925.1"/>
    <property type="molecule type" value="Genomic_DNA"/>
</dbReference>
<gene>
    <name evidence="2" type="ORF">FOZ62_027110</name>
</gene>
<dbReference type="AlphaFoldDB" id="A0A7J6MZ98"/>
<evidence type="ECO:0000313" key="3">
    <source>
        <dbReference type="Proteomes" id="UP000574390"/>
    </source>
</evidence>
<feature type="compositionally biased region" description="Low complexity" evidence="1">
    <location>
        <begin position="510"/>
        <end position="585"/>
    </location>
</feature>
<proteinExistence type="predicted"/>
<feature type="compositionally biased region" description="Pro residues" evidence="1">
    <location>
        <begin position="670"/>
        <end position="686"/>
    </location>
</feature>
<protein>
    <submittedName>
        <fullName evidence="2">Uncharacterized protein</fullName>
    </submittedName>
</protein>
<feature type="compositionally biased region" description="Basic and acidic residues" evidence="1">
    <location>
        <begin position="230"/>
        <end position="241"/>
    </location>
</feature>
<accession>A0A7J6MZ98</accession>
<organism evidence="2 3">
    <name type="scientific">Perkinsus olseni</name>
    <name type="common">Perkinsus atlanticus</name>
    <dbReference type="NCBI Taxonomy" id="32597"/>
    <lineage>
        <taxon>Eukaryota</taxon>
        <taxon>Sar</taxon>
        <taxon>Alveolata</taxon>
        <taxon>Perkinsozoa</taxon>
        <taxon>Perkinsea</taxon>
        <taxon>Perkinsida</taxon>
        <taxon>Perkinsidae</taxon>
        <taxon>Perkinsus</taxon>
    </lineage>
</organism>
<feature type="compositionally biased region" description="Basic residues" evidence="1">
    <location>
        <begin position="730"/>
        <end position="741"/>
    </location>
</feature>
<comment type="caution">
    <text evidence="2">The sequence shown here is derived from an EMBL/GenBank/DDBJ whole genome shotgun (WGS) entry which is preliminary data.</text>
</comment>
<evidence type="ECO:0000256" key="1">
    <source>
        <dbReference type="SAM" id="MobiDB-lite"/>
    </source>
</evidence>
<feature type="compositionally biased region" description="Basic and acidic residues" evidence="1">
    <location>
        <begin position="773"/>
        <end position="783"/>
    </location>
</feature>
<feature type="compositionally biased region" description="Low complexity" evidence="1">
    <location>
        <begin position="791"/>
        <end position="800"/>
    </location>
</feature>
<feature type="compositionally biased region" description="Low complexity" evidence="1">
    <location>
        <begin position="361"/>
        <end position="371"/>
    </location>
</feature>
<reference evidence="2 3" key="1">
    <citation type="submission" date="2020-04" db="EMBL/GenBank/DDBJ databases">
        <title>Perkinsus olseni comparative genomics.</title>
        <authorList>
            <person name="Bogema D.R."/>
        </authorList>
    </citation>
    <scope>NUCLEOTIDE SEQUENCE [LARGE SCALE GENOMIC DNA]</scope>
    <source>
        <strain evidence="2">ATCC PRA-205</strain>
    </source>
</reference>
<feature type="compositionally biased region" description="Low complexity" evidence="1">
    <location>
        <begin position="489"/>
        <end position="503"/>
    </location>
</feature>
<feature type="compositionally biased region" description="Basic and acidic residues" evidence="1">
    <location>
        <begin position="372"/>
        <end position="386"/>
    </location>
</feature>
<feature type="compositionally biased region" description="Polar residues" evidence="1">
    <location>
        <begin position="462"/>
        <end position="473"/>
    </location>
</feature>
<feature type="compositionally biased region" description="Pro residues" evidence="1">
    <location>
        <begin position="478"/>
        <end position="488"/>
    </location>
</feature>
<feature type="region of interest" description="Disordered" evidence="1">
    <location>
        <begin position="220"/>
        <end position="809"/>
    </location>
</feature>
<evidence type="ECO:0000313" key="2">
    <source>
        <dbReference type="EMBL" id="KAF4676925.1"/>
    </source>
</evidence>
<name>A0A7J6MZ98_PEROL</name>
<feature type="compositionally biased region" description="Polar residues" evidence="1">
    <location>
        <begin position="437"/>
        <end position="455"/>
    </location>
</feature>
<feature type="compositionally biased region" description="Low complexity" evidence="1">
    <location>
        <begin position="717"/>
        <end position="729"/>
    </location>
</feature>
<feature type="compositionally biased region" description="Low complexity" evidence="1">
    <location>
        <begin position="612"/>
        <end position="628"/>
    </location>
</feature>